<evidence type="ECO:0000313" key="8">
    <source>
        <dbReference type="EMBL" id="QOL19705.1"/>
    </source>
</evidence>
<dbReference type="GO" id="GO:0016020">
    <property type="term" value="C:membrane"/>
    <property type="evidence" value="ECO:0007669"/>
    <property type="project" value="UniProtKB-SubCell"/>
</dbReference>
<evidence type="ECO:0000256" key="6">
    <source>
        <dbReference type="ARBA" id="ARBA00023136"/>
    </source>
</evidence>
<name>A0A7L9RTG6_9PROT</name>
<dbReference type="AlphaFoldDB" id="A0A7L9RTG6"/>
<keyword evidence="3" id="KW-0813">Transport</keyword>
<feature type="transmembrane region" description="Helical" evidence="7">
    <location>
        <begin position="34"/>
        <end position="52"/>
    </location>
</feature>
<dbReference type="Pfam" id="PF07690">
    <property type="entry name" value="MFS_1"/>
    <property type="match status" value="1"/>
</dbReference>
<evidence type="ECO:0000256" key="2">
    <source>
        <dbReference type="ARBA" id="ARBA00008335"/>
    </source>
</evidence>
<feature type="transmembrane region" description="Helical" evidence="7">
    <location>
        <begin position="165"/>
        <end position="185"/>
    </location>
</feature>
<feature type="transmembrane region" description="Helical" evidence="7">
    <location>
        <begin position="263"/>
        <end position="284"/>
    </location>
</feature>
<keyword evidence="5 7" id="KW-1133">Transmembrane helix</keyword>
<protein>
    <submittedName>
        <fullName evidence="8">MFS transporter</fullName>
    </submittedName>
</protein>
<dbReference type="SUPFAM" id="SSF103473">
    <property type="entry name" value="MFS general substrate transporter"/>
    <property type="match status" value="1"/>
</dbReference>
<organism evidence="8 9">
    <name type="scientific">Candidatus Bodocaedibacter vickermanii</name>
    <dbReference type="NCBI Taxonomy" id="2741701"/>
    <lineage>
        <taxon>Bacteria</taxon>
        <taxon>Pseudomonadati</taxon>
        <taxon>Pseudomonadota</taxon>
        <taxon>Alphaproteobacteria</taxon>
        <taxon>Holosporales</taxon>
        <taxon>Candidatus Paracaedibacteraceae</taxon>
        <taxon>Candidatus Bodocaedibacter</taxon>
    </lineage>
</organism>
<comment type="subcellular location">
    <subcellularLocation>
        <location evidence="1">Membrane</location>
        <topology evidence="1">Multi-pass membrane protein</topology>
    </subcellularLocation>
</comment>
<keyword evidence="4 7" id="KW-0812">Transmembrane</keyword>
<evidence type="ECO:0000256" key="4">
    <source>
        <dbReference type="ARBA" id="ARBA00022692"/>
    </source>
</evidence>
<feature type="transmembrane region" description="Helical" evidence="7">
    <location>
        <begin position="379"/>
        <end position="401"/>
    </location>
</feature>
<dbReference type="Gene3D" id="1.20.1250.20">
    <property type="entry name" value="MFS general substrate transporter like domains"/>
    <property type="match status" value="1"/>
</dbReference>
<feature type="transmembrane region" description="Helical" evidence="7">
    <location>
        <begin position="73"/>
        <end position="94"/>
    </location>
</feature>
<dbReference type="GO" id="GO:0022857">
    <property type="term" value="F:transmembrane transporter activity"/>
    <property type="evidence" value="ECO:0007669"/>
    <property type="project" value="InterPro"/>
</dbReference>
<dbReference type="Proteomes" id="UP000594001">
    <property type="component" value="Chromosome"/>
</dbReference>
<evidence type="ECO:0000256" key="5">
    <source>
        <dbReference type="ARBA" id="ARBA00022989"/>
    </source>
</evidence>
<feature type="transmembrane region" description="Helical" evidence="7">
    <location>
        <begin position="100"/>
        <end position="122"/>
    </location>
</feature>
<accession>A0A7L9RTG6</accession>
<evidence type="ECO:0000256" key="7">
    <source>
        <dbReference type="SAM" id="Phobius"/>
    </source>
</evidence>
<dbReference type="InterPro" id="IPR004752">
    <property type="entry name" value="AmpG_permease/AT-1"/>
</dbReference>
<dbReference type="PANTHER" id="PTHR12778">
    <property type="entry name" value="SOLUTE CARRIER FAMILY 33 ACETYL-COA TRANSPORTER -RELATED"/>
    <property type="match status" value="1"/>
</dbReference>
<dbReference type="KEGG" id="pbal:CPBP_00470"/>
<dbReference type="PANTHER" id="PTHR12778:SF10">
    <property type="entry name" value="MAJOR FACILITATOR SUPERFAMILY DOMAIN-CONTAINING PROTEIN 3"/>
    <property type="match status" value="1"/>
</dbReference>
<dbReference type="InterPro" id="IPR011701">
    <property type="entry name" value="MFS"/>
</dbReference>
<keyword evidence="9" id="KW-1185">Reference proteome</keyword>
<dbReference type="EMBL" id="CP054719">
    <property type="protein sequence ID" value="QOL19705.1"/>
    <property type="molecule type" value="Genomic_DNA"/>
</dbReference>
<evidence type="ECO:0000256" key="1">
    <source>
        <dbReference type="ARBA" id="ARBA00004141"/>
    </source>
</evidence>
<feature type="transmembrane region" description="Helical" evidence="7">
    <location>
        <begin position="134"/>
        <end position="159"/>
    </location>
</feature>
<sequence>MVGIFFLAISTGLPVSLGVDTFKVWMWEEGTPLHLVALLNITSFPYIAKVFFGPIVDQFKIPFLHQWLGRRRSWSLVSQVIMLFGFLLMGQVFGTHHLTITIGILICISFASAFNHTALNAYRVEIMTPELNSIAAVVGGLGYRLAKLIAGAGALLLAASWGWNLTYLIIPMIFIITIITTVLVAEPEIHDHEPKVIAKGDFSEWFKTRLVQPFKDFVQKHPVDWKLITLFILLYGMGDFLIEGISTIFYLDIGFNKVEVANIAKAFGLVCTIIGGIIGGHMVLVFGINRMIYITTILHCFSYISLLMLAQVGDSLPWLYTSVLAEFITEGMKTSALVSYVSLLCGKTYYTASQYALFSSMKVILRPVLGAWAGVMATYLGWSIFFAVSMVLSLIPLFFYYRIQYQPLHHVPQN</sequence>
<gene>
    <name evidence="8" type="ORF">CPBP_00470</name>
</gene>
<comment type="similarity">
    <text evidence="2">Belongs to the major facilitator superfamily.</text>
</comment>
<keyword evidence="6 7" id="KW-0472">Membrane</keyword>
<evidence type="ECO:0000256" key="3">
    <source>
        <dbReference type="ARBA" id="ARBA00022448"/>
    </source>
</evidence>
<dbReference type="InterPro" id="IPR036259">
    <property type="entry name" value="MFS_trans_sf"/>
</dbReference>
<proteinExistence type="inferred from homology"/>
<evidence type="ECO:0000313" key="9">
    <source>
        <dbReference type="Proteomes" id="UP000594001"/>
    </source>
</evidence>
<reference evidence="8 9" key="1">
    <citation type="submission" date="2020-06" db="EMBL/GenBank/DDBJ databases">
        <title>The endosymbiont of the kinetoplastid Bodo saltans is a Paracaedibacter-like alpha-proteobacterium possessing a putative toxin-antitoxin system.</title>
        <authorList>
            <person name="Midha S."/>
            <person name="Rigden D.J."/>
            <person name="Siozios S."/>
            <person name="Hurst G.D.D."/>
            <person name="Jackson A.P."/>
        </authorList>
    </citation>
    <scope>NUCLEOTIDE SEQUENCE [LARGE SCALE GENOMIC DNA]</scope>
    <source>
        <strain evidence="8">Lake Konstanz</strain>
    </source>
</reference>
<feature type="transmembrane region" description="Helical" evidence="7">
    <location>
        <begin position="227"/>
        <end position="251"/>
    </location>
</feature>